<evidence type="ECO:0000313" key="14">
    <source>
        <dbReference type="Proteomes" id="UP000178724"/>
    </source>
</evidence>
<dbReference type="InterPro" id="IPR005743">
    <property type="entry name" value="GyrA"/>
</dbReference>
<comment type="caution">
    <text evidence="9">Lacks conserved residue(s) required for the propagation of feature annotation.</text>
</comment>
<dbReference type="InterPro" id="IPR002205">
    <property type="entry name" value="Topo_IIA_dom_A"/>
</dbReference>
<comment type="function">
    <text evidence="9">A type II topoisomerase that negatively supercoils closed circular double-stranded (ds) DNA in an ATP-dependent manner to modulate DNA topology and maintain chromosomes in an underwound state. Negative supercoiling favors strand separation, and DNA replication, transcription, recombination and repair, all of which involve strand separation. Also able to catalyze the interconversion of other topological isomers of dsDNA rings, including catenanes and knotted rings. Type II topoisomerases break and join 2 DNA strands simultaneously in an ATP-dependent manner.</text>
</comment>
<dbReference type="NCBIfam" id="TIGR01063">
    <property type="entry name" value="gyrA"/>
    <property type="match status" value="1"/>
</dbReference>
<dbReference type="GO" id="GO:0009330">
    <property type="term" value="C:DNA topoisomerase type II (double strand cut, ATP-hydrolyzing) complex"/>
    <property type="evidence" value="ECO:0007669"/>
    <property type="project" value="TreeGrafter"/>
</dbReference>
<evidence type="ECO:0000256" key="3">
    <source>
        <dbReference type="ARBA" id="ARBA00022741"/>
    </source>
</evidence>
<comment type="subunit">
    <text evidence="8">Heterotetramer composed of ParC and ParE.</text>
</comment>
<evidence type="ECO:0000259" key="12">
    <source>
        <dbReference type="PROSITE" id="PS52040"/>
    </source>
</evidence>
<keyword evidence="6 9" id="KW-0238">DNA-binding</keyword>
<evidence type="ECO:0000256" key="2">
    <source>
        <dbReference type="ARBA" id="ARBA00008263"/>
    </source>
</evidence>
<dbReference type="PANTHER" id="PTHR43493">
    <property type="entry name" value="DNA GYRASE/TOPOISOMERASE SUBUNIT A"/>
    <property type="match status" value="1"/>
</dbReference>
<proteinExistence type="inferred from homology"/>
<dbReference type="InterPro" id="IPR013758">
    <property type="entry name" value="Topo_IIA_A/C_ab"/>
</dbReference>
<evidence type="ECO:0000256" key="11">
    <source>
        <dbReference type="SAM" id="MobiDB-lite"/>
    </source>
</evidence>
<evidence type="ECO:0000256" key="7">
    <source>
        <dbReference type="ARBA" id="ARBA00023235"/>
    </source>
</evidence>
<dbReference type="InterPro" id="IPR006691">
    <property type="entry name" value="GyrA/parC_rep"/>
</dbReference>
<dbReference type="GO" id="GO:0006261">
    <property type="term" value="P:DNA-templated DNA replication"/>
    <property type="evidence" value="ECO:0007669"/>
    <property type="project" value="UniProtKB-UniRule"/>
</dbReference>
<dbReference type="FunFam" id="3.90.199.10:FF:000001">
    <property type="entry name" value="DNA gyrase subunit A"/>
    <property type="match status" value="1"/>
</dbReference>
<evidence type="ECO:0000256" key="1">
    <source>
        <dbReference type="ARBA" id="ARBA00000185"/>
    </source>
</evidence>
<sequence>MARKKAKEPEPAKEQAKEVLTAQVLPTTIEAEMKSSYIDYAMSVIVGRALPDVRDGFKPVHRRILFAMDELGLQPGKPYKKSARVVGEVLGKYHPHGDSAVYEAMVRMAQEFSLRYPLVDGQGNMGSVDGDSPAAMRYTEARLSKFAVEMMGDIEKETVNFGPNFDESLQEPLVLPSRIPNLLINGSSGIAVGMATNIPPQNIAEVVDGLTLLIDEPETPIEELLKVVKGPDFPTGGLICGKQGIRDAYTTGRGILTLRARYDSEPVRGGKEAIIVTEIPYQVNKAELIEQIANQVKEKKIIGISDLRDESDRAGMRIYIELKRDATRDVVLNQLFKHTNLQTTFGVNLVALVNGEPKLLNLREMMVEYLKHREEVVTRRAKYDLRKAEEQAHILEGLVICVGNIDAIVNLIKKAKNIDEAREGLMQKFDLSKIQAQAILDLKLQRLTQLERLKIEEELKALKKLIGELKEILASRKKLMGIVKKELVETKEKYGDNRRTDLVAAAEDINIEQLIPVMEVAVLITRDGYIKRVPVSVFKSQLRGGRGVSGMTTREEDEIENIFTASTHAYVLFFTNRGRVYKLKVYDLPEASRAGKGQAIPNVLQVEQGETVTAAVPVTDFEKKTFLVMSTRNGMVKKVPLEDFANIRRSGIIAIKLKDADELRWVQETDGKREVILGAQSGLMIRFSEKDVRPMGRTASGVRGIRLGKGDKLVSMDIIADGGDLLTISERGYGKRMKLDEFSAQNRGGKGHIAIKLRDEDKVAKMVIIKGSDELLFVTAQGTMSRQKAAGITTQGRYAKGVRIQRIDEGDSIVDLARVISEEEAAETLEKAVESEEKRKEELLEKIKEERAKLPPAKRGRKKKEKK</sequence>
<evidence type="ECO:0000256" key="4">
    <source>
        <dbReference type="ARBA" id="ARBA00022840"/>
    </source>
</evidence>
<comment type="catalytic activity">
    <reaction evidence="1 9 10">
        <text>ATP-dependent breakage, passage and rejoining of double-stranded DNA.</text>
        <dbReference type="EC" id="5.6.2.2"/>
    </reaction>
</comment>
<dbReference type="SMART" id="SM00434">
    <property type="entry name" value="TOP4c"/>
    <property type="match status" value="1"/>
</dbReference>
<keyword evidence="9" id="KW-0963">Cytoplasm</keyword>
<dbReference type="NCBIfam" id="NF004043">
    <property type="entry name" value="PRK05560.1"/>
    <property type="match status" value="1"/>
</dbReference>
<dbReference type="Gene3D" id="3.30.1360.40">
    <property type="match status" value="1"/>
</dbReference>
<comment type="miscellaneous">
    <text evidence="9">Few gyrases are as efficient as E.coli at forming negative supercoils. Not all organisms have 2 type II topoisomerases; in organisms with a single type II topoisomerase this enzyme also has to decatenate newly replicated chromosomes.</text>
</comment>
<dbReference type="Pfam" id="PF00521">
    <property type="entry name" value="DNA_topoisoIV"/>
    <property type="match status" value="1"/>
</dbReference>
<dbReference type="GO" id="GO:0034335">
    <property type="term" value="F:DNA negative supercoiling activity"/>
    <property type="evidence" value="ECO:0007669"/>
    <property type="project" value="UniProtKB-ARBA"/>
</dbReference>
<dbReference type="InterPro" id="IPR013760">
    <property type="entry name" value="Topo_IIA-like_dom_sf"/>
</dbReference>
<feature type="region of interest" description="Disordered" evidence="11">
    <location>
        <begin position="847"/>
        <end position="867"/>
    </location>
</feature>
<dbReference type="GO" id="GO:0005694">
    <property type="term" value="C:chromosome"/>
    <property type="evidence" value="ECO:0007669"/>
    <property type="project" value="InterPro"/>
</dbReference>
<dbReference type="InterPro" id="IPR013757">
    <property type="entry name" value="Topo_IIA_A_a_sf"/>
</dbReference>
<keyword evidence="3 9" id="KW-0547">Nucleotide-binding</keyword>
<accession>A0A1F4PZA6</accession>
<dbReference type="EMBL" id="METM01000031">
    <property type="protein sequence ID" value="OGB88998.1"/>
    <property type="molecule type" value="Genomic_DNA"/>
</dbReference>
<comment type="caution">
    <text evidence="13">The sequence shown here is derived from an EMBL/GenBank/DDBJ whole genome shotgun (WGS) entry which is preliminary data.</text>
</comment>
<keyword evidence="5 9" id="KW-0799">Topoisomerase</keyword>
<dbReference type="Gene3D" id="1.10.268.10">
    <property type="entry name" value="Topoisomerase, domain 3"/>
    <property type="match status" value="1"/>
</dbReference>
<name>A0A1F4PZA6_UNCSA</name>
<evidence type="ECO:0000256" key="6">
    <source>
        <dbReference type="ARBA" id="ARBA00023125"/>
    </source>
</evidence>
<dbReference type="CDD" id="cd00187">
    <property type="entry name" value="TOP4c"/>
    <property type="match status" value="1"/>
</dbReference>
<gene>
    <name evidence="9" type="primary">gyrA</name>
    <name evidence="13" type="ORF">A2625_04655</name>
</gene>
<comment type="subcellular location">
    <subcellularLocation>
        <location evidence="9">Cytoplasm</location>
    </subcellularLocation>
</comment>
<reference evidence="13 14" key="1">
    <citation type="journal article" date="2016" name="Nat. Commun.">
        <title>Thousands of microbial genomes shed light on interconnected biogeochemical processes in an aquifer system.</title>
        <authorList>
            <person name="Anantharaman K."/>
            <person name="Brown C.T."/>
            <person name="Hug L.A."/>
            <person name="Sharon I."/>
            <person name="Castelle C.J."/>
            <person name="Probst A.J."/>
            <person name="Thomas B.C."/>
            <person name="Singh A."/>
            <person name="Wilkins M.J."/>
            <person name="Karaoz U."/>
            <person name="Brodie E.L."/>
            <person name="Williams K.H."/>
            <person name="Hubbard S.S."/>
            <person name="Banfield J.F."/>
        </authorList>
    </citation>
    <scope>NUCLEOTIDE SEQUENCE [LARGE SCALE GENOMIC DNA]</scope>
</reference>
<dbReference type="FunFam" id="1.10.268.10:FF:000001">
    <property type="entry name" value="DNA gyrase subunit A"/>
    <property type="match status" value="1"/>
</dbReference>
<feature type="domain" description="Topo IIA-type catalytic" evidence="12">
    <location>
        <begin position="50"/>
        <end position="514"/>
    </location>
</feature>
<feature type="active site" description="O-(5'-phospho-DNA)-tyrosine intermediate" evidence="9 10">
    <location>
        <position position="138"/>
    </location>
</feature>
<evidence type="ECO:0000256" key="8">
    <source>
        <dbReference type="ARBA" id="ARBA00063644"/>
    </source>
</evidence>
<evidence type="ECO:0000256" key="10">
    <source>
        <dbReference type="PROSITE-ProRule" id="PRU01384"/>
    </source>
</evidence>
<dbReference type="GO" id="GO:0005524">
    <property type="term" value="F:ATP binding"/>
    <property type="evidence" value="ECO:0007669"/>
    <property type="project" value="UniProtKB-UniRule"/>
</dbReference>
<dbReference type="FunFam" id="3.30.1360.40:FF:000002">
    <property type="entry name" value="DNA gyrase subunit A"/>
    <property type="match status" value="1"/>
</dbReference>
<dbReference type="AlphaFoldDB" id="A0A1F4PZA6"/>
<dbReference type="Gene3D" id="3.90.199.10">
    <property type="entry name" value="Topoisomerase II, domain 5"/>
    <property type="match status" value="1"/>
</dbReference>
<comment type="similarity">
    <text evidence="2 9">Belongs to the type II topoisomerase GyrA/ParC subunit family.</text>
</comment>
<dbReference type="SUPFAM" id="SSF101904">
    <property type="entry name" value="GyrA/ParC C-terminal domain-like"/>
    <property type="match status" value="1"/>
</dbReference>
<keyword evidence="7 9" id="KW-0413">Isomerase</keyword>
<dbReference type="NCBIfam" id="NF004044">
    <property type="entry name" value="PRK05561.1"/>
    <property type="match status" value="1"/>
</dbReference>
<dbReference type="PROSITE" id="PS52040">
    <property type="entry name" value="TOPO_IIA"/>
    <property type="match status" value="1"/>
</dbReference>
<evidence type="ECO:0000313" key="13">
    <source>
        <dbReference type="EMBL" id="OGB88998.1"/>
    </source>
</evidence>
<feature type="compositionally biased region" description="Basic residues" evidence="11">
    <location>
        <begin position="856"/>
        <end position="867"/>
    </location>
</feature>
<evidence type="ECO:0000256" key="5">
    <source>
        <dbReference type="ARBA" id="ARBA00023029"/>
    </source>
</evidence>
<dbReference type="GO" id="GO:0005737">
    <property type="term" value="C:cytoplasm"/>
    <property type="evidence" value="ECO:0007669"/>
    <property type="project" value="UniProtKB-SubCell"/>
</dbReference>
<evidence type="ECO:0000256" key="9">
    <source>
        <dbReference type="HAMAP-Rule" id="MF_01897"/>
    </source>
</evidence>
<dbReference type="InterPro" id="IPR050220">
    <property type="entry name" value="Type_II_DNA_Topoisomerases"/>
</dbReference>
<dbReference type="HAMAP" id="MF_01897">
    <property type="entry name" value="GyrA"/>
    <property type="match status" value="1"/>
</dbReference>
<dbReference type="GO" id="GO:0006265">
    <property type="term" value="P:DNA topological change"/>
    <property type="evidence" value="ECO:0007669"/>
    <property type="project" value="UniProtKB-UniRule"/>
</dbReference>
<keyword evidence="4 9" id="KW-0067">ATP-binding</keyword>
<dbReference type="Pfam" id="PF03989">
    <property type="entry name" value="DNA_gyraseA_C"/>
    <property type="match status" value="6"/>
</dbReference>
<comment type="subunit">
    <text evidence="9">Heterotetramer, composed of two GyrA and two GyrB chains. In the heterotetramer, GyrA contains the active site tyrosine that forms a transient covalent intermediate with DNA, while GyrB binds cofactors and catalyzes ATP hydrolysis.</text>
</comment>
<dbReference type="FunFam" id="2.120.10.90:FF:000005">
    <property type="entry name" value="DNA topoisomerase 4 subunit A"/>
    <property type="match status" value="1"/>
</dbReference>
<protein>
    <recommendedName>
        <fullName evidence="9">DNA gyrase subunit A</fullName>
        <ecNumber evidence="9">5.6.2.2</ecNumber>
    </recommendedName>
</protein>
<dbReference type="SUPFAM" id="SSF56719">
    <property type="entry name" value="Type II DNA topoisomerase"/>
    <property type="match status" value="1"/>
</dbReference>
<organism evidence="13 14">
    <name type="scientific">candidate division WOR-1 bacterium RIFCSPHIGHO2_01_FULL_53_15</name>
    <dbReference type="NCBI Taxonomy" id="1802564"/>
    <lineage>
        <taxon>Bacteria</taxon>
        <taxon>Bacillati</taxon>
        <taxon>Saganbacteria</taxon>
    </lineage>
</organism>
<dbReference type="EC" id="5.6.2.2" evidence="9"/>
<dbReference type="Gene3D" id="2.120.10.90">
    <property type="entry name" value="DNA gyrase/topoisomerase IV, subunit A, C-terminal"/>
    <property type="match status" value="1"/>
</dbReference>
<dbReference type="GO" id="GO:0003677">
    <property type="term" value="F:DNA binding"/>
    <property type="evidence" value="ECO:0007669"/>
    <property type="project" value="UniProtKB-UniRule"/>
</dbReference>
<dbReference type="Proteomes" id="UP000178724">
    <property type="component" value="Unassembled WGS sequence"/>
</dbReference>
<dbReference type="PANTHER" id="PTHR43493:SF5">
    <property type="entry name" value="DNA GYRASE SUBUNIT A, CHLOROPLASTIC_MITOCHONDRIAL"/>
    <property type="match status" value="1"/>
</dbReference>
<dbReference type="InterPro" id="IPR035516">
    <property type="entry name" value="Gyrase/topoIV_suA_C"/>
</dbReference>